<reference evidence="2 3" key="1">
    <citation type="journal article" date="2015" name="Proc. Natl. Acad. Sci. U.S.A.">
        <title>The resurrection genome of Boea hygrometrica: A blueprint for survival of dehydration.</title>
        <authorList>
            <person name="Xiao L."/>
            <person name="Yang G."/>
            <person name="Zhang L."/>
            <person name="Yang X."/>
            <person name="Zhao S."/>
            <person name="Ji Z."/>
            <person name="Zhou Q."/>
            <person name="Hu M."/>
            <person name="Wang Y."/>
            <person name="Chen M."/>
            <person name="Xu Y."/>
            <person name="Jin H."/>
            <person name="Xiao X."/>
            <person name="Hu G."/>
            <person name="Bao F."/>
            <person name="Hu Y."/>
            <person name="Wan P."/>
            <person name="Li L."/>
            <person name="Deng X."/>
            <person name="Kuang T."/>
            <person name="Xiang C."/>
            <person name="Zhu J.K."/>
            <person name="Oliver M.J."/>
            <person name="He Y."/>
        </authorList>
    </citation>
    <scope>NUCLEOTIDE SEQUENCE [LARGE SCALE GENOMIC DNA]</scope>
    <source>
        <strain evidence="3">cv. XS01</strain>
    </source>
</reference>
<accession>A0A2Z7AFA5</accession>
<feature type="compositionally biased region" description="Polar residues" evidence="1">
    <location>
        <begin position="668"/>
        <end position="678"/>
    </location>
</feature>
<protein>
    <submittedName>
        <fullName evidence="2">Dystroglycan-like</fullName>
    </submittedName>
</protein>
<keyword evidence="3" id="KW-1185">Reference proteome</keyword>
<organism evidence="2 3">
    <name type="scientific">Dorcoceras hygrometricum</name>
    <dbReference type="NCBI Taxonomy" id="472368"/>
    <lineage>
        <taxon>Eukaryota</taxon>
        <taxon>Viridiplantae</taxon>
        <taxon>Streptophyta</taxon>
        <taxon>Embryophyta</taxon>
        <taxon>Tracheophyta</taxon>
        <taxon>Spermatophyta</taxon>
        <taxon>Magnoliopsida</taxon>
        <taxon>eudicotyledons</taxon>
        <taxon>Gunneridae</taxon>
        <taxon>Pentapetalae</taxon>
        <taxon>asterids</taxon>
        <taxon>lamiids</taxon>
        <taxon>Lamiales</taxon>
        <taxon>Gesneriaceae</taxon>
        <taxon>Didymocarpoideae</taxon>
        <taxon>Trichosporeae</taxon>
        <taxon>Loxocarpinae</taxon>
        <taxon>Dorcoceras</taxon>
    </lineage>
</organism>
<evidence type="ECO:0000313" key="2">
    <source>
        <dbReference type="EMBL" id="KZV20298.1"/>
    </source>
</evidence>
<feature type="compositionally biased region" description="Gly residues" evidence="1">
    <location>
        <begin position="864"/>
        <end position="874"/>
    </location>
</feature>
<dbReference type="AlphaFoldDB" id="A0A2Z7AFA5"/>
<proteinExistence type="predicted"/>
<evidence type="ECO:0000313" key="3">
    <source>
        <dbReference type="Proteomes" id="UP000250235"/>
    </source>
</evidence>
<sequence length="1055" mass="118229">MKSRGDKRPRSMIGKYWLLRKAPRAGQTLTQIHPAAVLLQVTVNRRKFIVSWLTRWLMTRLNSSAYVSIESYVQGEQRCLRQRYRWKAVRQGTTMLTPAYGHMFTRNSAAYIPFHPRETLKTDLLRKSCFRHSLHSTSTTMASVFIVNSYQINFESVLMIPDHDGMLNMFKALEASGLQGFLGCESVLYENELEQFFDTALVQGDNITGAVSGKYFSISQDRFAQIFELPTEGLVNFSEVPKDRVYDARSIFSQKGVQVEIHGKKKYMKYEFRLLNDILAKAVNVKAGYQCKAGSFDAVTTERFQMMTAIHFGLKVNWSKVLFNVLKDMVDRSQRKLRALLRKLVNLLKSMPAITMGDGVPFPNAKILSMKTVNNYIATNITIDARGENVEPGLAKVAVVKRTPKSKKKSSSTDETPVEVISEIFGSKKRQATEPWTATTSLIIDLLSDAHSKSLEDLLAQQKEHSLPMEQPCTSTMFDSSVGSGAVLARFYSVAKSTCWKMPDPVIEDNFVPHVPFIEPIQYWEAAPCLIKTLRWTKVCTEIIQFSMFGCLRPVSEDVFQEIVVYNLGVERLPADFLKSFAEGVHTDSFVGFFDNSNVQSDLEIDSDFEESYSDAPTVYRSPSPLLQEADSFALGPAVFSGVAQEEQLYYVESPESPPPLPQREEYSSSSWDSQMHFDSTDIPPDATTEAQTSIPAAPVDFSPLLNDLQASLSQCVDAARSDVLSRLRTVEHGLQDTLGHQNDYFRSLMQGARQEGQIQDDLQILRLNELKKTVMAQGVTTATDSLAFKSRYNALDAKLILLDGQVAAIRSEQLESQAKIAADLLSLSTQIGDLVDYIRGGDAKNGEGSSSRPQHPPSNVQGQGSGGNPGEGSGPSSVRFTDIVDRIREDDRHIAIGLVMVAENRLGVCISEDFYQQTSLLYREVFFQQISKQCKRCLLTPDFATVFVTGTVRVTFAINSFRNTSSWSVAKTSRSAFCNAADALVNCVVVAGEETSREFSSVFCVERYTSSFGVLRLVPAAKSCCVWMISREQWEEATWELEEKMQREWPHLFE</sequence>
<feature type="region of interest" description="Disordered" evidence="1">
    <location>
        <begin position="843"/>
        <end position="879"/>
    </location>
</feature>
<feature type="region of interest" description="Disordered" evidence="1">
    <location>
        <begin position="653"/>
        <end position="691"/>
    </location>
</feature>
<evidence type="ECO:0000256" key="1">
    <source>
        <dbReference type="SAM" id="MobiDB-lite"/>
    </source>
</evidence>
<dbReference type="Proteomes" id="UP000250235">
    <property type="component" value="Unassembled WGS sequence"/>
</dbReference>
<gene>
    <name evidence="2" type="ORF">F511_32911</name>
</gene>
<name>A0A2Z7AFA5_9LAMI</name>
<dbReference type="EMBL" id="KV015861">
    <property type="protein sequence ID" value="KZV20298.1"/>
    <property type="molecule type" value="Genomic_DNA"/>
</dbReference>